<dbReference type="FunFam" id="1.10.472.10:FF:000093">
    <property type="entry name" value="Predicted protein"/>
    <property type="match status" value="1"/>
</dbReference>
<feature type="region of interest" description="Disordered" evidence="2">
    <location>
        <begin position="291"/>
        <end position="323"/>
    </location>
</feature>
<dbReference type="Gene3D" id="1.10.472.10">
    <property type="entry name" value="Cyclin-like"/>
    <property type="match status" value="2"/>
</dbReference>
<evidence type="ECO:0000256" key="1">
    <source>
        <dbReference type="RuleBase" id="RU000383"/>
    </source>
</evidence>
<feature type="compositionally biased region" description="Basic residues" evidence="2">
    <location>
        <begin position="305"/>
        <end position="323"/>
    </location>
</feature>
<gene>
    <name evidence="4" type="ORF">ACOF00016_LOCUS17251</name>
</gene>
<dbReference type="EMBL" id="HBIM01023320">
    <property type="protein sequence ID" value="CAE0420506.1"/>
    <property type="molecule type" value="Transcribed_RNA"/>
</dbReference>
<keyword evidence="1" id="KW-0195">Cyclin</keyword>
<evidence type="ECO:0000256" key="2">
    <source>
        <dbReference type="SAM" id="MobiDB-lite"/>
    </source>
</evidence>
<sequence>MPALVLTPTALEDALLQKMHPSDVADRIAIMRIQEETTYKVKDYIAESALIRKRASKPVDSDCRIKMCEWCYQVVDFCKFRRETVGIGMSYLDRYLCTPKGRSALCNRKEYQLAAMTALYIAIKLHEPLEMETSLLADLSRGCYTEMEFVRMEETMLQAIKWRVNGPTSLAFVAHFMAFLPSSVHPDVAESMMEYARFQTELAIAEQDLISVRPSFVGLAALMNAVEGMDTSLFSLKSQAKFIRHIERYAEVCVSDVEKMQAQLSMMMANLLSDDFPTIVGSAEVYEGEEFEDVTDDKHKPGSLSRRHSPVSVVRHPRHGTAV</sequence>
<dbReference type="Pfam" id="PF00134">
    <property type="entry name" value="Cyclin_N"/>
    <property type="match status" value="1"/>
</dbReference>
<reference evidence="4" key="1">
    <citation type="submission" date="2021-01" db="EMBL/GenBank/DDBJ databases">
        <authorList>
            <person name="Corre E."/>
            <person name="Pelletier E."/>
            <person name="Niang G."/>
            <person name="Scheremetjew M."/>
            <person name="Finn R."/>
            <person name="Kale V."/>
            <person name="Holt S."/>
            <person name="Cochrane G."/>
            <person name="Meng A."/>
            <person name="Brown T."/>
            <person name="Cohen L."/>
        </authorList>
    </citation>
    <scope>NUCLEOTIDE SEQUENCE</scope>
    <source>
        <strain evidence="4">CCMP127</strain>
    </source>
</reference>
<evidence type="ECO:0000313" key="4">
    <source>
        <dbReference type="EMBL" id="CAE0420506.1"/>
    </source>
</evidence>
<dbReference type="InterPro" id="IPR006671">
    <property type="entry name" value="Cyclin_N"/>
</dbReference>
<dbReference type="SMART" id="SM00385">
    <property type="entry name" value="CYCLIN"/>
    <property type="match status" value="1"/>
</dbReference>
<dbReference type="InterPro" id="IPR013763">
    <property type="entry name" value="Cyclin-like_dom"/>
</dbReference>
<dbReference type="SUPFAM" id="SSF47954">
    <property type="entry name" value="Cyclin-like"/>
    <property type="match status" value="1"/>
</dbReference>
<proteinExistence type="inferred from homology"/>
<dbReference type="PANTHER" id="PTHR10177">
    <property type="entry name" value="CYCLINS"/>
    <property type="match status" value="1"/>
</dbReference>
<evidence type="ECO:0000259" key="3">
    <source>
        <dbReference type="SMART" id="SM00385"/>
    </source>
</evidence>
<feature type="domain" description="Cyclin-like" evidence="3">
    <location>
        <begin position="69"/>
        <end position="158"/>
    </location>
</feature>
<name>A0A7S3LDW4_9STRA</name>
<dbReference type="InterPro" id="IPR039361">
    <property type="entry name" value="Cyclin"/>
</dbReference>
<comment type="similarity">
    <text evidence="1">Belongs to the cyclin family.</text>
</comment>
<protein>
    <recommendedName>
        <fullName evidence="3">Cyclin-like domain-containing protein</fullName>
    </recommendedName>
</protein>
<organism evidence="4">
    <name type="scientific">Amphora coffeiformis</name>
    <dbReference type="NCBI Taxonomy" id="265554"/>
    <lineage>
        <taxon>Eukaryota</taxon>
        <taxon>Sar</taxon>
        <taxon>Stramenopiles</taxon>
        <taxon>Ochrophyta</taxon>
        <taxon>Bacillariophyta</taxon>
        <taxon>Bacillariophyceae</taxon>
        <taxon>Bacillariophycidae</taxon>
        <taxon>Thalassiophysales</taxon>
        <taxon>Catenulaceae</taxon>
        <taxon>Amphora</taxon>
    </lineage>
</organism>
<accession>A0A7S3LDW4</accession>
<dbReference type="InterPro" id="IPR036915">
    <property type="entry name" value="Cyclin-like_sf"/>
</dbReference>
<dbReference type="AlphaFoldDB" id="A0A7S3LDW4"/>